<dbReference type="InterPro" id="IPR046373">
    <property type="entry name" value="Acyl-CoA_Oxase/DH_mid-dom_sf"/>
</dbReference>
<keyword evidence="10" id="KW-1185">Reference proteome</keyword>
<evidence type="ECO:0000256" key="1">
    <source>
        <dbReference type="ARBA" id="ARBA00001974"/>
    </source>
</evidence>
<proteinExistence type="inferred from homology"/>
<gene>
    <name evidence="9" type="ORF">H9L24_01685</name>
</gene>
<dbReference type="InterPro" id="IPR006091">
    <property type="entry name" value="Acyl-CoA_Oxase/DH_mid-dom"/>
</dbReference>
<protein>
    <submittedName>
        <fullName evidence="9">Acyl-CoA/acyl-ACP dehydrogenase</fullName>
    </submittedName>
</protein>
<dbReference type="Pfam" id="PF00441">
    <property type="entry name" value="Acyl-CoA_dh_1"/>
    <property type="match status" value="1"/>
</dbReference>
<feature type="domain" description="Acyl-CoA dehydrogenase/oxidase C-terminal" evidence="6">
    <location>
        <begin position="254"/>
        <end position="378"/>
    </location>
</feature>
<dbReference type="InterPro" id="IPR013786">
    <property type="entry name" value="AcylCoA_DH/ox_N"/>
</dbReference>
<evidence type="ECO:0000259" key="8">
    <source>
        <dbReference type="Pfam" id="PF02771"/>
    </source>
</evidence>
<evidence type="ECO:0000256" key="2">
    <source>
        <dbReference type="ARBA" id="ARBA00009347"/>
    </source>
</evidence>
<dbReference type="Gene3D" id="1.10.540.10">
    <property type="entry name" value="Acyl-CoA dehydrogenase/oxidase, N-terminal domain"/>
    <property type="match status" value="1"/>
</dbReference>
<evidence type="ECO:0000313" key="9">
    <source>
        <dbReference type="EMBL" id="QNP61221.1"/>
    </source>
</evidence>
<comment type="cofactor">
    <cofactor evidence="1">
        <name>FAD</name>
        <dbReference type="ChEBI" id="CHEBI:57692"/>
    </cofactor>
</comment>
<accession>A0A7H0HL05</accession>
<dbReference type="InterPro" id="IPR009075">
    <property type="entry name" value="AcylCo_DH/oxidase_C"/>
</dbReference>
<evidence type="ECO:0000259" key="7">
    <source>
        <dbReference type="Pfam" id="PF02770"/>
    </source>
</evidence>
<keyword evidence="3" id="KW-0285">Flavoprotein</keyword>
<evidence type="ECO:0000256" key="3">
    <source>
        <dbReference type="ARBA" id="ARBA00022630"/>
    </source>
</evidence>
<sequence length="401" mass="41782">MAPEDLVARATALGTAFAERAAHHDATGEPPAAQFEQLRAADLLRLTVATADGGHGQGLATARAVVGAIARGDPSVALILAMHYSQHAALARAGRGDGPGDWPQHAARRLIEGTLGGMALVNAAQVEPALGSPSHGGLPETVARRTPEGWRITGHKLYVTGAPLLSWIHVLARTDEAEPRLGSFLVPADAPGVRIDPTWDPVGMRATASHDVVFDQALVPPGHAVGLRPAHLGLQRDAHGMAWYFSLVGTVYDGAARAARDWLLAFLNERRPSALGGAALASLPTVQDAVGRIEVLLAASDWLLRSHAQAYDAGTAPEGLAGVVKHTVVDHAVQAVALAVELAGNHGLARRNPLERHQRNVLCSHIHAPPNSLLRGNAGRAALQSAQPGPLHAAAGTAPRH</sequence>
<dbReference type="InterPro" id="IPR036250">
    <property type="entry name" value="AcylCo_DH-like_C"/>
</dbReference>
<dbReference type="Pfam" id="PF02770">
    <property type="entry name" value="Acyl-CoA_dh_M"/>
    <property type="match status" value="1"/>
</dbReference>
<evidence type="ECO:0000313" key="10">
    <source>
        <dbReference type="Proteomes" id="UP000516057"/>
    </source>
</evidence>
<dbReference type="Proteomes" id="UP000516057">
    <property type="component" value="Chromosome"/>
</dbReference>
<evidence type="ECO:0000256" key="4">
    <source>
        <dbReference type="ARBA" id="ARBA00022827"/>
    </source>
</evidence>
<dbReference type="KEGG" id="amon:H9L24_01685"/>
<dbReference type="Gene3D" id="1.20.140.10">
    <property type="entry name" value="Butyryl-CoA Dehydrogenase, subunit A, domain 3"/>
    <property type="match status" value="1"/>
</dbReference>
<dbReference type="AlphaFoldDB" id="A0A7H0HL05"/>
<evidence type="ECO:0000256" key="5">
    <source>
        <dbReference type="SAM" id="MobiDB-lite"/>
    </source>
</evidence>
<dbReference type="PANTHER" id="PTHR43831">
    <property type="entry name" value="ISOBUTYRYL-COA DEHYDROGENASE"/>
    <property type="match status" value="1"/>
</dbReference>
<dbReference type="InterPro" id="IPR037069">
    <property type="entry name" value="AcylCoA_DH/ox_N_sf"/>
</dbReference>
<dbReference type="EMBL" id="CP060790">
    <property type="protein sequence ID" value="QNP61221.1"/>
    <property type="molecule type" value="Genomic_DNA"/>
</dbReference>
<dbReference type="InterPro" id="IPR009100">
    <property type="entry name" value="AcylCoA_DH/oxidase_NM_dom_sf"/>
</dbReference>
<keyword evidence="4" id="KW-0274">FAD</keyword>
<organism evidence="9 10">
    <name type="scientific">Paenacidovorax monticola</name>
    <dbReference type="NCBI Taxonomy" id="1926868"/>
    <lineage>
        <taxon>Bacteria</taxon>
        <taxon>Pseudomonadati</taxon>
        <taxon>Pseudomonadota</taxon>
        <taxon>Betaproteobacteria</taxon>
        <taxon>Burkholderiales</taxon>
        <taxon>Comamonadaceae</taxon>
        <taxon>Paenacidovorax</taxon>
    </lineage>
</organism>
<dbReference type="SUPFAM" id="SSF47203">
    <property type="entry name" value="Acyl-CoA dehydrogenase C-terminal domain-like"/>
    <property type="match status" value="1"/>
</dbReference>
<evidence type="ECO:0000259" key="6">
    <source>
        <dbReference type="Pfam" id="PF00441"/>
    </source>
</evidence>
<feature type="domain" description="Acyl-CoA oxidase/dehydrogenase middle" evidence="7">
    <location>
        <begin position="127"/>
        <end position="216"/>
    </location>
</feature>
<dbReference type="Pfam" id="PF02771">
    <property type="entry name" value="Acyl-CoA_dh_N"/>
    <property type="match status" value="1"/>
</dbReference>
<dbReference type="SUPFAM" id="SSF56645">
    <property type="entry name" value="Acyl-CoA dehydrogenase NM domain-like"/>
    <property type="match status" value="1"/>
</dbReference>
<dbReference type="PIRSF" id="PIRSF016578">
    <property type="entry name" value="HsaA"/>
    <property type="match status" value="1"/>
</dbReference>
<dbReference type="InterPro" id="IPR052547">
    <property type="entry name" value="Mito_Isobutyryl-CoADH"/>
</dbReference>
<feature type="domain" description="Acyl-CoA dehydrogenase/oxidase N-terminal" evidence="8">
    <location>
        <begin position="17"/>
        <end position="94"/>
    </location>
</feature>
<dbReference type="Gene3D" id="2.40.110.10">
    <property type="entry name" value="Butyryl-CoA Dehydrogenase, subunit A, domain 2"/>
    <property type="match status" value="1"/>
</dbReference>
<dbReference type="GO" id="GO:0050660">
    <property type="term" value="F:flavin adenine dinucleotide binding"/>
    <property type="evidence" value="ECO:0007669"/>
    <property type="project" value="InterPro"/>
</dbReference>
<comment type="similarity">
    <text evidence="2">Belongs to the acyl-CoA dehydrogenase family.</text>
</comment>
<dbReference type="CDD" id="cd00567">
    <property type="entry name" value="ACAD"/>
    <property type="match status" value="1"/>
</dbReference>
<name>A0A7H0HL05_9BURK</name>
<dbReference type="GO" id="GO:0016627">
    <property type="term" value="F:oxidoreductase activity, acting on the CH-CH group of donors"/>
    <property type="evidence" value="ECO:0007669"/>
    <property type="project" value="InterPro"/>
</dbReference>
<feature type="region of interest" description="Disordered" evidence="5">
    <location>
        <begin position="381"/>
        <end position="401"/>
    </location>
</feature>
<dbReference type="PANTHER" id="PTHR43831:SF1">
    <property type="entry name" value="ISOBUTYRYL-COA DEHYDROGENASE, MITOCHONDRIAL"/>
    <property type="match status" value="1"/>
</dbReference>
<reference evidence="9 10" key="1">
    <citation type="submission" date="2020-08" db="EMBL/GenBank/DDBJ databases">
        <title>Genome sequence of Acidovorax monticola KACC 19171T.</title>
        <authorList>
            <person name="Hyun D.-W."/>
            <person name="Bae J.-W."/>
        </authorList>
    </citation>
    <scope>NUCLEOTIDE SEQUENCE [LARGE SCALE GENOMIC DNA]</scope>
    <source>
        <strain evidence="9 10">KACC 19171</strain>
    </source>
</reference>